<comment type="similarity">
    <text evidence="2">Belongs to the outer membrane factor (OMF) (TC 1.B.17) family.</text>
</comment>
<gene>
    <name evidence="9" type="ORF">ENSA5_46170</name>
</gene>
<evidence type="ECO:0000313" key="9">
    <source>
        <dbReference type="EMBL" id="PRP92949.1"/>
    </source>
</evidence>
<evidence type="ECO:0000256" key="4">
    <source>
        <dbReference type="ARBA" id="ARBA00022452"/>
    </source>
</evidence>
<dbReference type="PANTHER" id="PTHR30026:SF21">
    <property type="entry name" value="SLR1270 PROTEIN"/>
    <property type="match status" value="1"/>
</dbReference>
<evidence type="ECO:0000256" key="5">
    <source>
        <dbReference type="ARBA" id="ARBA00022692"/>
    </source>
</evidence>
<accession>A0A2S9XJ90</accession>
<protein>
    <submittedName>
        <fullName evidence="9">Outer membrane efflux protein</fullName>
    </submittedName>
</protein>
<dbReference type="RefSeq" id="WP_181198055.1">
    <property type="nucleotide sequence ID" value="NZ_PVNK01000200.1"/>
</dbReference>
<dbReference type="InterPro" id="IPR051906">
    <property type="entry name" value="TolC-like"/>
</dbReference>
<keyword evidence="3" id="KW-0813">Transport</keyword>
<keyword evidence="10" id="KW-1185">Reference proteome</keyword>
<keyword evidence="7" id="KW-0998">Cell outer membrane</keyword>
<comment type="caution">
    <text evidence="9">The sequence shown here is derived from an EMBL/GenBank/DDBJ whole genome shotgun (WGS) entry which is preliminary data.</text>
</comment>
<keyword evidence="6" id="KW-0472">Membrane</keyword>
<dbReference type="Pfam" id="PF02321">
    <property type="entry name" value="OEP"/>
    <property type="match status" value="1"/>
</dbReference>
<evidence type="ECO:0000256" key="2">
    <source>
        <dbReference type="ARBA" id="ARBA00007613"/>
    </source>
</evidence>
<proteinExistence type="inferred from homology"/>
<feature type="coiled-coil region" evidence="8">
    <location>
        <begin position="415"/>
        <end position="480"/>
    </location>
</feature>
<dbReference type="Gene3D" id="1.20.1600.10">
    <property type="entry name" value="Outer membrane efflux proteins (OEP)"/>
    <property type="match status" value="1"/>
</dbReference>
<evidence type="ECO:0000256" key="7">
    <source>
        <dbReference type="ARBA" id="ARBA00023237"/>
    </source>
</evidence>
<dbReference type="InterPro" id="IPR003423">
    <property type="entry name" value="OMP_efflux"/>
</dbReference>
<evidence type="ECO:0000256" key="1">
    <source>
        <dbReference type="ARBA" id="ARBA00004442"/>
    </source>
</evidence>
<dbReference type="AlphaFoldDB" id="A0A2S9XJ90"/>
<evidence type="ECO:0000313" key="10">
    <source>
        <dbReference type="Proteomes" id="UP000237968"/>
    </source>
</evidence>
<reference evidence="9 10" key="1">
    <citation type="submission" date="2018-03" db="EMBL/GenBank/DDBJ databases">
        <title>Draft Genome Sequences of the Obligatory Marine Myxobacteria Enhygromyxa salina SWB005.</title>
        <authorList>
            <person name="Poehlein A."/>
            <person name="Moghaddam J.A."/>
            <person name="Harms H."/>
            <person name="Alanjari M."/>
            <person name="Koenig G.M."/>
            <person name="Daniel R."/>
            <person name="Schaeberle T.F."/>
        </authorList>
    </citation>
    <scope>NUCLEOTIDE SEQUENCE [LARGE SCALE GENOMIC DNA]</scope>
    <source>
        <strain evidence="9 10">SWB005</strain>
    </source>
</reference>
<name>A0A2S9XJ90_9BACT</name>
<organism evidence="9 10">
    <name type="scientific">Enhygromyxa salina</name>
    <dbReference type="NCBI Taxonomy" id="215803"/>
    <lineage>
        <taxon>Bacteria</taxon>
        <taxon>Pseudomonadati</taxon>
        <taxon>Myxococcota</taxon>
        <taxon>Polyangia</taxon>
        <taxon>Nannocystales</taxon>
        <taxon>Nannocystaceae</taxon>
        <taxon>Enhygromyxa</taxon>
    </lineage>
</organism>
<comment type="subcellular location">
    <subcellularLocation>
        <location evidence="1">Cell outer membrane</location>
    </subcellularLocation>
</comment>
<keyword evidence="5" id="KW-0812">Transmembrane</keyword>
<dbReference type="GO" id="GO:0015288">
    <property type="term" value="F:porin activity"/>
    <property type="evidence" value="ECO:0007669"/>
    <property type="project" value="TreeGrafter"/>
</dbReference>
<dbReference type="PANTHER" id="PTHR30026">
    <property type="entry name" value="OUTER MEMBRANE PROTEIN TOLC"/>
    <property type="match status" value="1"/>
</dbReference>
<evidence type="ECO:0000256" key="3">
    <source>
        <dbReference type="ARBA" id="ARBA00022448"/>
    </source>
</evidence>
<dbReference type="GO" id="GO:0015562">
    <property type="term" value="F:efflux transmembrane transporter activity"/>
    <property type="evidence" value="ECO:0007669"/>
    <property type="project" value="InterPro"/>
</dbReference>
<keyword evidence="4" id="KW-1134">Transmembrane beta strand</keyword>
<dbReference type="GO" id="GO:1990281">
    <property type="term" value="C:efflux pump complex"/>
    <property type="evidence" value="ECO:0007669"/>
    <property type="project" value="TreeGrafter"/>
</dbReference>
<evidence type="ECO:0000256" key="8">
    <source>
        <dbReference type="SAM" id="Coils"/>
    </source>
</evidence>
<keyword evidence="8" id="KW-0175">Coiled coil</keyword>
<dbReference type="Proteomes" id="UP000237968">
    <property type="component" value="Unassembled WGS sequence"/>
</dbReference>
<dbReference type="EMBL" id="PVNK01000200">
    <property type="protein sequence ID" value="PRP92949.1"/>
    <property type="molecule type" value="Genomic_DNA"/>
</dbReference>
<evidence type="ECO:0000256" key="6">
    <source>
        <dbReference type="ARBA" id="ARBA00023136"/>
    </source>
</evidence>
<dbReference type="SUPFAM" id="SSF56954">
    <property type="entry name" value="Outer membrane efflux proteins (OEP)"/>
    <property type="match status" value="1"/>
</dbReference>
<sequence length="531" mass="56898">MSRPGERWLGARLHPLFAGLVGLALGLASGVALAADPPAPLLTAALSEGAGEGPGDDFRRSDPEEVELAPVAESSGLSGLTAVQTRTEVLTLAEVLDAVAAADPRLVAAQKKIDAADGELLGARGGFDTKVAMRGLIQPLGYYQHGLVDVRVEQATPLWGLGVWSGWRLGLGEFAVYDGKLRTADAGELRAGVSLPVWQGGPIDRTRADISQARIGQQRAGLERDAKQLELEAKAAKAYWIWVTTGLELEIERSLLGIALERDGGLRRQIELGEVEAIVGTDNRRVILAREARVVGAEREFQAAALELSLFLRDARGEPDLAGAERLPLAFPELAPPGVVDIETEIQTAVDRRPDLAAVHAGREQAEVELRLAKNLRSPAIDLSAWAAKDIGPGPADRLPAELVAMVEIEVPIPLRKARGQLQAARAELGQIDAKLRFARDRVAVDVRDAHSALAAAYQRAQLAREQVDLAQTLARAELRRFELGAGDLLLVNLRELATATAAREQVEALADYFVAKAQLDVAMGLQVERD</sequence>
<dbReference type="GO" id="GO:0009279">
    <property type="term" value="C:cell outer membrane"/>
    <property type="evidence" value="ECO:0007669"/>
    <property type="project" value="UniProtKB-SubCell"/>
</dbReference>
<feature type="coiled-coil region" evidence="8">
    <location>
        <begin position="212"/>
        <end position="239"/>
    </location>
</feature>